<comment type="caution">
    <text evidence="2">The sequence shown here is derived from an EMBL/GenBank/DDBJ whole genome shotgun (WGS) entry which is preliminary data.</text>
</comment>
<feature type="region of interest" description="Disordered" evidence="1">
    <location>
        <begin position="141"/>
        <end position="163"/>
    </location>
</feature>
<proteinExistence type="predicted"/>
<evidence type="ECO:0000313" key="3">
    <source>
        <dbReference type="Proteomes" id="UP000466966"/>
    </source>
</evidence>
<feature type="region of interest" description="Disordered" evidence="1">
    <location>
        <begin position="31"/>
        <end position="82"/>
    </location>
</feature>
<evidence type="ECO:0000313" key="2">
    <source>
        <dbReference type="EMBL" id="MXO70153.1"/>
    </source>
</evidence>
<keyword evidence="3" id="KW-1185">Reference proteome</keyword>
<gene>
    <name evidence="2" type="ORF">GRI99_00730</name>
</gene>
<dbReference type="Pfam" id="PF18856">
    <property type="entry name" value="baeRF_family12"/>
    <property type="match status" value="1"/>
</dbReference>
<evidence type="ECO:0000256" key="1">
    <source>
        <dbReference type="SAM" id="MobiDB-lite"/>
    </source>
</evidence>
<sequence>MKLPHQTLVLVADGRKMLLLRNHGDEARIDLRIEDHDEQGSASDHERKTDLAGQSPAPGNTGLPGGTMGETDYHQQAEDRWAKAAAEDLQRRALSNDFPALVVVAPPKTLGVLRQHYHKAVQALLLAEYPKEMTDRPVPDIEALLTGDGGPPQGGRLDNSLGG</sequence>
<accession>A0A844YWN7</accession>
<dbReference type="EMBL" id="WTYV01000001">
    <property type="protein sequence ID" value="MXO70153.1"/>
    <property type="molecule type" value="Genomic_DNA"/>
</dbReference>
<feature type="compositionally biased region" description="Basic and acidic residues" evidence="1">
    <location>
        <begin position="71"/>
        <end position="82"/>
    </location>
</feature>
<feature type="compositionally biased region" description="Basic and acidic residues" evidence="1">
    <location>
        <begin position="31"/>
        <end position="50"/>
    </location>
</feature>
<dbReference type="RefSeq" id="WP_160770105.1">
    <property type="nucleotide sequence ID" value="NZ_WTYV01000001.1"/>
</dbReference>
<dbReference type="Proteomes" id="UP000466966">
    <property type="component" value="Unassembled WGS sequence"/>
</dbReference>
<protein>
    <submittedName>
        <fullName evidence="2">Host attachment protein</fullName>
    </submittedName>
</protein>
<organism evidence="2 3">
    <name type="scientific">Alteraurantiacibacter buctensis</name>
    <dbReference type="NCBI Taxonomy" id="1503981"/>
    <lineage>
        <taxon>Bacteria</taxon>
        <taxon>Pseudomonadati</taxon>
        <taxon>Pseudomonadota</taxon>
        <taxon>Alphaproteobacteria</taxon>
        <taxon>Sphingomonadales</taxon>
        <taxon>Erythrobacteraceae</taxon>
        <taxon>Alteraurantiacibacter</taxon>
    </lineage>
</organism>
<dbReference type="OrthoDB" id="9812459at2"/>
<name>A0A844YWN7_9SPHN</name>
<reference evidence="2 3" key="1">
    <citation type="submission" date="2019-12" db="EMBL/GenBank/DDBJ databases">
        <title>Genomic-based taxomic classification of the family Erythrobacteraceae.</title>
        <authorList>
            <person name="Xu L."/>
        </authorList>
    </citation>
    <scope>NUCLEOTIDE SEQUENCE [LARGE SCALE GENOMIC DNA]</scope>
    <source>
        <strain evidence="2 3">M0322</strain>
    </source>
</reference>
<dbReference type="AlphaFoldDB" id="A0A844YWN7"/>
<dbReference type="InterPro" id="IPR041374">
    <property type="entry name" value="BaeRF_family12"/>
</dbReference>